<dbReference type="Gene3D" id="3.60.21.10">
    <property type="match status" value="1"/>
</dbReference>
<dbReference type="Pfam" id="PF00149">
    <property type="entry name" value="Metallophos"/>
    <property type="match status" value="1"/>
</dbReference>
<dbReference type="GO" id="GO:0003993">
    <property type="term" value="F:acid phosphatase activity"/>
    <property type="evidence" value="ECO:0007669"/>
    <property type="project" value="InterPro"/>
</dbReference>
<gene>
    <name evidence="3" type="ORF">SDC9_166657</name>
</gene>
<dbReference type="SUPFAM" id="SSF56300">
    <property type="entry name" value="Metallo-dependent phosphatases"/>
    <property type="match status" value="1"/>
</dbReference>
<keyword evidence="1" id="KW-0732">Signal</keyword>
<protein>
    <recommendedName>
        <fullName evidence="2">Calcineurin-like phosphoesterase domain-containing protein</fullName>
    </recommendedName>
</protein>
<dbReference type="InterPro" id="IPR039331">
    <property type="entry name" value="PAPs-like"/>
</dbReference>
<evidence type="ECO:0000259" key="2">
    <source>
        <dbReference type="Pfam" id="PF00149"/>
    </source>
</evidence>
<dbReference type="PANTHER" id="PTHR22953:SF153">
    <property type="entry name" value="PURPLE ACID PHOSPHATASE"/>
    <property type="match status" value="1"/>
</dbReference>
<organism evidence="3">
    <name type="scientific">bioreactor metagenome</name>
    <dbReference type="NCBI Taxonomy" id="1076179"/>
    <lineage>
        <taxon>unclassified sequences</taxon>
        <taxon>metagenomes</taxon>
        <taxon>ecological metagenomes</taxon>
    </lineage>
</organism>
<evidence type="ECO:0000313" key="3">
    <source>
        <dbReference type="EMBL" id="MPN19290.1"/>
    </source>
</evidence>
<dbReference type="InterPro" id="IPR004843">
    <property type="entry name" value="Calcineurin-like_PHP"/>
</dbReference>
<proteinExistence type="predicted"/>
<dbReference type="InterPro" id="IPR029052">
    <property type="entry name" value="Metallo-depent_PP-like"/>
</dbReference>
<evidence type="ECO:0000256" key="1">
    <source>
        <dbReference type="ARBA" id="ARBA00022729"/>
    </source>
</evidence>
<name>A0A645G058_9ZZZZ</name>
<sequence>MGNHETYTTKWEIAQPLLYTAFFQFPGNGPECLKGKVYSFDYGDAHFSILDSQVQEEEAWIPQMLTLQKDWLEKDLAGTDKRWKLVFIHRPVYHNRASEGDQDLRETFTPLFDRYQVDAVFAGHDHVYARSYPLAGGSWSDEQGTGPVYFTLGRSGIRTFARTQPKAWNAAFYNPLDQPDYLTIEVSDQKVLVQVFKLNGELIDRWSKTAY</sequence>
<dbReference type="AlphaFoldDB" id="A0A645G058"/>
<dbReference type="PANTHER" id="PTHR22953">
    <property type="entry name" value="ACID PHOSPHATASE RELATED"/>
    <property type="match status" value="1"/>
</dbReference>
<feature type="domain" description="Calcineurin-like phosphoesterase" evidence="2">
    <location>
        <begin position="1"/>
        <end position="128"/>
    </location>
</feature>
<reference evidence="3" key="1">
    <citation type="submission" date="2019-08" db="EMBL/GenBank/DDBJ databases">
        <authorList>
            <person name="Kucharzyk K."/>
            <person name="Murdoch R.W."/>
            <person name="Higgins S."/>
            <person name="Loffler F."/>
        </authorList>
    </citation>
    <scope>NUCLEOTIDE SEQUENCE</scope>
</reference>
<dbReference type="EMBL" id="VSSQ01066822">
    <property type="protein sequence ID" value="MPN19290.1"/>
    <property type="molecule type" value="Genomic_DNA"/>
</dbReference>
<accession>A0A645G058</accession>
<comment type="caution">
    <text evidence="3">The sequence shown here is derived from an EMBL/GenBank/DDBJ whole genome shotgun (WGS) entry which is preliminary data.</text>
</comment>